<keyword evidence="4 12" id="KW-0732">Signal</keyword>
<feature type="signal peptide" evidence="12">
    <location>
        <begin position="1"/>
        <end position="30"/>
    </location>
</feature>
<protein>
    <submittedName>
        <fullName evidence="14">Do family serine endopeptidase</fullName>
    </submittedName>
</protein>
<comment type="subcellular location">
    <subcellularLocation>
        <location evidence="1">Periplasm</location>
    </subcellularLocation>
</comment>
<dbReference type="PANTHER" id="PTHR22939:SF129">
    <property type="entry name" value="SERINE PROTEASE HTRA2, MITOCHONDRIAL"/>
    <property type="match status" value="1"/>
</dbReference>
<keyword evidence="5" id="KW-0677">Repeat</keyword>
<evidence type="ECO:0000256" key="12">
    <source>
        <dbReference type="SAM" id="SignalP"/>
    </source>
</evidence>
<dbReference type="GO" id="GO:0042597">
    <property type="term" value="C:periplasmic space"/>
    <property type="evidence" value="ECO:0007669"/>
    <property type="project" value="UniProtKB-SubCell"/>
</dbReference>
<feature type="binding site" evidence="10">
    <location>
        <position position="199"/>
    </location>
    <ligand>
        <name>substrate</name>
    </ligand>
</feature>
<evidence type="ECO:0000256" key="4">
    <source>
        <dbReference type="ARBA" id="ARBA00022729"/>
    </source>
</evidence>
<dbReference type="NCBIfam" id="TIGR02037">
    <property type="entry name" value="degP_htrA_DO"/>
    <property type="match status" value="1"/>
</dbReference>
<dbReference type="EMBL" id="VWOX01000007">
    <property type="protein sequence ID" value="KAA5542630.1"/>
    <property type="molecule type" value="Genomic_DNA"/>
</dbReference>
<evidence type="ECO:0000256" key="8">
    <source>
        <dbReference type="ARBA" id="ARBA00022825"/>
    </source>
</evidence>
<dbReference type="InterPro" id="IPR036034">
    <property type="entry name" value="PDZ_sf"/>
</dbReference>
<dbReference type="InterPro" id="IPR001940">
    <property type="entry name" value="Peptidase_S1C"/>
</dbReference>
<dbReference type="GO" id="GO:0006508">
    <property type="term" value="P:proteolysis"/>
    <property type="evidence" value="ECO:0007669"/>
    <property type="project" value="UniProtKB-KW"/>
</dbReference>
<keyword evidence="3" id="KW-0645">Protease</keyword>
<dbReference type="PROSITE" id="PS50106">
    <property type="entry name" value="PDZ"/>
    <property type="match status" value="2"/>
</dbReference>
<dbReference type="InterPro" id="IPR009003">
    <property type="entry name" value="Peptidase_S1_PA"/>
</dbReference>
<dbReference type="Pfam" id="PF13365">
    <property type="entry name" value="Trypsin_2"/>
    <property type="match status" value="1"/>
</dbReference>
<evidence type="ECO:0000256" key="11">
    <source>
        <dbReference type="SAM" id="MobiDB-lite"/>
    </source>
</evidence>
<feature type="domain" description="PDZ" evidence="13">
    <location>
        <begin position="312"/>
        <end position="408"/>
    </location>
</feature>
<name>A0A5M6D816_9BACT</name>
<sequence>MHATRKPNRHRKLTALAATLALVGAGGVYAGTEFQDQKPSTQQSIAKMAPEVKDAVSAANDLSTAFRAVSQAVLPAVVAIETRPDVAWQQASEGQAQPSADPFGGRNPFQGTPLEDMFEDGQFRMQPFRGQPFAQPGPQGRSPRQPMPRGGIGSGVIIDPSGIILTNNHVVAGGGRVTVKIHDGREFEASNVWTDPSTDIAVVQIEDASGLVAAPLGDSDNVAIGDWVLALGQPFGLESTVTAGIISAMHRGIGITDRENFLQTDAAINPGNSGGPLVNLRGEIVGINTAIHSRGGGNDGIGFAVPSNMARWVSDQLRDGGKVRRAYLGVGIQPVTQELAKEMRVQPRSGVVVTDVYPDTPAAKSGLQSGDVIVKFGGKPVTTPQELQLLVERSKFGETVTIDINRDGESVELRYEPTERPGDFGKLASNSSGSQDGARLNDLGMAVATLTDDVAKKLGVKADSGVVITMVKDGGAAAQAGLEPGMVVTAVNRKSVSTIDEFKELVKESDDDVLMLVRTDAGSRFVVVKR</sequence>
<keyword evidence="8" id="KW-0720">Serine protease</keyword>
<dbReference type="Gene3D" id="2.30.42.10">
    <property type="match status" value="2"/>
</dbReference>
<dbReference type="PRINTS" id="PR00834">
    <property type="entry name" value="PROTEASES2C"/>
</dbReference>
<gene>
    <name evidence="14" type="ORF">FYK55_13935</name>
</gene>
<feature type="active site" description="Charge relay system" evidence="9">
    <location>
        <position position="199"/>
    </location>
</feature>
<dbReference type="InterPro" id="IPR011782">
    <property type="entry name" value="Pept_S1C_Do"/>
</dbReference>
<evidence type="ECO:0000313" key="14">
    <source>
        <dbReference type="EMBL" id="KAA5542630.1"/>
    </source>
</evidence>
<evidence type="ECO:0000256" key="1">
    <source>
        <dbReference type="ARBA" id="ARBA00004418"/>
    </source>
</evidence>
<dbReference type="GO" id="GO:0004252">
    <property type="term" value="F:serine-type endopeptidase activity"/>
    <property type="evidence" value="ECO:0007669"/>
    <property type="project" value="InterPro"/>
</dbReference>
<dbReference type="AlphaFoldDB" id="A0A5M6D816"/>
<evidence type="ECO:0000256" key="3">
    <source>
        <dbReference type="ARBA" id="ARBA00022670"/>
    </source>
</evidence>
<organism evidence="14 15">
    <name type="scientific">Roseiconus nitratireducens</name>
    <dbReference type="NCBI Taxonomy" id="2605748"/>
    <lineage>
        <taxon>Bacteria</taxon>
        <taxon>Pseudomonadati</taxon>
        <taxon>Planctomycetota</taxon>
        <taxon>Planctomycetia</taxon>
        <taxon>Pirellulales</taxon>
        <taxon>Pirellulaceae</taxon>
        <taxon>Roseiconus</taxon>
    </lineage>
</organism>
<feature type="active site" description="Charge relay system" evidence="9">
    <location>
        <position position="273"/>
    </location>
</feature>
<dbReference type="Gene3D" id="2.40.10.120">
    <property type="match status" value="1"/>
</dbReference>
<dbReference type="InterPro" id="IPR041489">
    <property type="entry name" value="PDZ_6"/>
</dbReference>
<evidence type="ECO:0000256" key="9">
    <source>
        <dbReference type="PIRSR" id="PIRSR611782-1"/>
    </source>
</evidence>
<evidence type="ECO:0000256" key="10">
    <source>
        <dbReference type="PIRSR" id="PIRSR611782-2"/>
    </source>
</evidence>
<feature type="domain" description="PDZ" evidence="13">
    <location>
        <begin position="424"/>
        <end position="521"/>
    </location>
</feature>
<evidence type="ECO:0000256" key="7">
    <source>
        <dbReference type="ARBA" id="ARBA00022801"/>
    </source>
</evidence>
<feature type="chain" id="PRO_5024358320" evidence="12">
    <location>
        <begin position="31"/>
        <end position="530"/>
    </location>
</feature>
<dbReference type="Proteomes" id="UP000324479">
    <property type="component" value="Unassembled WGS sequence"/>
</dbReference>
<comment type="caution">
    <text evidence="14">The sequence shown here is derived from an EMBL/GenBank/DDBJ whole genome shotgun (WGS) entry which is preliminary data.</text>
</comment>
<feature type="binding site" evidence="10">
    <location>
        <position position="169"/>
    </location>
    <ligand>
        <name>substrate</name>
    </ligand>
</feature>
<dbReference type="Pfam" id="PF13180">
    <property type="entry name" value="PDZ_2"/>
    <property type="match status" value="1"/>
</dbReference>
<keyword evidence="7" id="KW-0378">Hydrolase</keyword>
<dbReference type="SUPFAM" id="SSF50156">
    <property type="entry name" value="PDZ domain-like"/>
    <property type="match status" value="2"/>
</dbReference>
<feature type="region of interest" description="Disordered" evidence="11">
    <location>
        <begin position="128"/>
        <end position="153"/>
    </location>
</feature>
<dbReference type="SMART" id="SM00228">
    <property type="entry name" value="PDZ"/>
    <property type="match status" value="2"/>
</dbReference>
<dbReference type="SUPFAM" id="SSF50494">
    <property type="entry name" value="Trypsin-like serine proteases"/>
    <property type="match status" value="1"/>
</dbReference>
<dbReference type="Pfam" id="PF17820">
    <property type="entry name" value="PDZ_6"/>
    <property type="match status" value="1"/>
</dbReference>
<evidence type="ECO:0000256" key="6">
    <source>
        <dbReference type="ARBA" id="ARBA00022764"/>
    </source>
</evidence>
<dbReference type="RefSeq" id="WP_150077047.1">
    <property type="nucleotide sequence ID" value="NZ_VWOX01000007.1"/>
</dbReference>
<reference evidence="14 15" key="1">
    <citation type="submission" date="2019-08" db="EMBL/GenBank/DDBJ databases">
        <authorList>
            <person name="Dhanesh K."/>
            <person name="Kumar G."/>
            <person name="Sasikala C."/>
            <person name="Venkata Ramana C."/>
        </authorList>
    </citation>
    <scope>NUCLEOTIDE SEQUENCE [LARGE SCALE GENOMIC DNA]</scope>
    <source>
        <strain evidence="14 15">JC645</strain>
    </source>
</reference>
<keyword evidence="6" id="KW-0574">Periplasm</keyword>
<evidence type="ECO:0000256" key="5">
    <source>
        <dbReference type="ARBA" id="ARBA00022737"/>
    </source>
</evidence>
<feature type="active site" description="Charge relay system" evidence="9">
    <location>
        <position position="169"/>
    </location>
</feature>
<feature type="binding site" evidence="10">
    <location>
        <begin position="271"/>
        <end position="273"/>
    </location>
    <ligand>
        <name>substrate</name>
    </ligand>
</feature>
<feature type="compositionally biased region" description="Low complexity" evidence="11">
    <location>
        <begin position="136"/>
        <end position="149"/>
    </location>
</feature>
<dbReference type="PANTHER" id="PTHR22939">
    <property type="entry name" value="SERINE PROTEASE FAMILY S1C HTRA-RELATED"/>
    <property type="match status" value="1"/>
</dbReference>
<accession>A0A5M6D816</accession>
<evidence type="ECO:0000256" key="2">
    <source>
        <dbReference type="ARBA" id="ARBA00010541"/>
    </source>
</evidence>
<evidence type="ECO:0000259" key="13">
    <source>
        <dbReference type="PROSITE" id="PS50106"/>
    </source>
</evidence>
<keyword evidence="15" id="KW-1185">Reference proteome</keyword>
<proteinExistence type="inferred from homology"/>
<dbReference type="InterPro" id="IPR001478">
    <property type="entry name" value="PDZ"/>
</dbReference>
<evidence type="ECO:0000313" key="15">
    <source>
        <dbReference type="Proteomes" id="UP000324479"/>
    </source>
</evidence>
<comment type="similarity">
    <text evidence="2">Belongs to the peptidase S1C family.</text>
</comment>